<comment type="caution">
    <text evidence="4">The sequence shown here is derived from an EMBL/GenBank/DDBJ whole genome shotgun (WGS) entry which is preliminary data.</text>
</comment>
<organism evidence="4 5">
    <name type="scientific">Candolleomyces aberdarensis</name>
    <dbReference type="NCBI Taxonomy" id="2316362"/>
    <lineage>
        <taxon>Eukaryota</taxon>
        <taxon>Fungi</taxon>
        <taxon>Dikarya</taxon>
        <taxon>Basidiomycota</taxon>
        <taxon>Agaricomycotina</taxon>
        <taxon>Agaricomycetes</taxon>
        <taxon>Agaricomycetidae</taxon>
        <taxon>Agaricales</taxon>
        <taxon>Agaricineae</taxon>
        <taxon>Psathyrellaceae</taxon>
        <taxon>Candolleomyces</taxon>
    </lineage>
</organism>
<name>A0A4Q2D0J9_9AGAR</name>
<dbReference type="STRING" id="2316362.A0A4Q2D0J9"/>
<feature type="transmembrane region" description="Helical" evidence="2">
    <location>
        <begin position="171"/>
        <end position="193"/>
    </location>
</feature>
<gene>
    <name evidence="4" type="ORF">EST38_g13145</name>
</gene>
<evidence type="ECO:0000313" key="5">
    <source>
        <dbReference type="Proteomes" id="UP000290288"/>
    </source>
</evidence>
<keyword evidence="2" id="KW-1133">Transmembrane helix</keyword>
<dbReference type="Pfam" id="PF20153">
    <property type="entry name" value="DUF6535"/>
    <property type="match status" value="1"/>
</dbReference>
<feature type="domain" description="DUF6535" evidence="3">
    <location>
        <begin position="30"/>
        <end position="200"/>
    </location>
</feature>
<evidence type="ECO:0000256" key="2">
    <source>
        <dbReference type="SAM" id="Phobius"/>
    </source>
</evidence>
<keyword evidence="2" id="KW-0472">Membrane</keyword>
<protein>
    <recommendedName>
        <fullName evidence="3">DUF6535 domain-containing protein</fullName>
    </recommendedName>
</protein>
<evidence type="ECO:0000313" key="4">
    <source>
        <dbReference type="EMBL" id="RXW12710.1"/>
    </source>
</evidence>
<evidence type="ECO:0000259" key="3">
    <source>
        <dbReference type="Pfam" id="PF20153"/>
    </source>
</evidence>
<accession>A0A4Q2D0J9</accession>
<proteinExistence type="predicted"/>
<evidence type="ECO:0000256" key="1">
    <source>
        <dbReference type="SAM" id="MobiDB-lite"/>
    </source>
</evidence>
<dbReference type="InterPro" id="IPR045338">
    <property type="entry name" value="DUF6535"/>
</dbReference>
<dbReference type="Proteomes" id="UP000290288">
    <property type="component" value="Unassembled WGS sequence"/>
</dbReference>
<dbReference type="EMBL" id="SDEE01001146">
    <property type="protein sequence ID" value="RXW12710.1"/>
    <property type="molecule type" value="Genomic_DNA"/>
</dbReference>
<reference evidence="4 5" key="1">
    <citation type="submission" date="2019-01" db="EMBL/GenBank/DDBJ databases">
        <title>Draft genome sequence of Psathyrella aberdarensis IHI B618.</title>
        <authorList>
            <person name="Buettner E."/>
            <person name="Kellner H."/>
        </authorList>
    </citation>
    <scope>NUCLEOTIDE SEQUENCE [LARGE SCALE GENOMIC DNA]</scope>
    <source>
        <strain evidence="4 5">IHI B618</strain>
    </source>
</reference>
<dbReference type="AlphaFoldDB" id="A0A4Q2D0J9"/>
<dbReference type="OrthoDB" id="2885050at2759"/>
<feature type="transmembrane region" description="Helical" evidence="2">
    <location>
        <begin position="52"/>
        <end position="71"/>
    </location>
</feature>
<sequence>MSESPNGDDKPWECGGSYKRPLPKPEEDPWTKLLQPLQQKDQARCNSWKEEVQNILIFAGLFSAVVTAFIVESQKTLRTDPIEAILPLLLAKMTDGQLSQASKDVFSLSEDASIRINTLWLLSLVFSLVTVLIGIVSLQWLREHQRPYGNLEPQVAFSLHQMQAEALDKWWVPQIFTMLPLLLQVALVLFLVGLNELLFNLNRTVAIWVAVAIWLTLLFLVATTILPTLQNLLLFLPWTPGQKPRSPCPYKSPQAWAFHHLLSSLVHGIMKVFKTPFESSLKIDPENLTSEDGRADWWEPMPRGTRILFRDKRKDTWLEHCVAWLFQRDLDYMKLHCRREGAAQTFSKRPIPIYDAIQGILEVKHGAFSHTNFTSVDHCIASVVAANDMGKGKDKPYAQFLHHLSLAEPLIFGLPPGTSPVDPQVLHEDSTLRLFSRDTSVNNFPYEAVERCVEICLRLTAWMYGGKEVRPCNATRDHESMNHTTPKSLPIQWVTHVLDNHPLDQQYLQEIQRQTRMVILRFFERAKTWDHAQIDREKTFDGNEYLGRFLSSAAKIVTRGGDYSICDDILNCIHTNPANSDYAYQAAYVFCHAILAYAERGKKTSRSLRLFVRALYNYQRSIDSQGTTSPVGLMRPLIPHTYYDWKKFLGGALSLGVELDTNDNVRDTIISYVSSNDVTEEPKDCVLDILPQNDSLLTL</sequence>
<feature type="transmembrane region" description="Helical" evidence="2">
    <location>
        <begin position="205"/>
        <end position="226"/>
    </location>
</feature>
<feature type="region of interest" description="Disordered" evidence="1">
    <location>
        <begin position="1"/>
        <end position="29"/>
    </location>
</feature>
<keyword evidence="2" id="KW-0812">Transmembrane</keyword>
<feature type="transmembrane region" description="Helical" evidence="2">
    <location>
        <begin position="119"/>
        <end position="141"/>
    </location>
</feature>
<keyword evidence="5" id="KW-1185">Reference proteome</keyword>